<reference evidence="4" key="1">
    <citation type="journal article" date="2019" name="Int. J. Syst. Evol. Microbiol.">
        <title>The Global Catalogue of Microorganisms (GCM) 10K type strain sequencing project: providing services to taxonomists for standard genome sequencing and annotation.</title>
        <authorList>
            <consortium name="The Broad Institute Genomics Platform"/>
            <consortium name="The Broad Institute Genome Sequencing Center for Infectious Disease"/>
            <person name="Wu L."/>
            <person name="Ma J."/>
        </authorList>
    </citation>
    <scope>NUCLEOTIDE SEQUENCE [LARGE SCALE GENOMIC DNA]</scope>
    <source>
        <strain evidence="4">NBRC 103166</strain>
    </source>
</reference>
<dbReference type="InterPro" id="IPR003746">
    <property type="entry name" value="DUF167"/>
</dbReference>
<evidence type="ECO:0000256" key="2">
    <source>
        <dbReference type="HAMAP-Rule" id="MF_00634"/>
    </source>
</evidence>
<evidence type="ECO:0000313" key="4">
    <source>
        <dbReference type="Proteomes" id="UP001157353"/>
    </source>
</evidence>
<gene>
    <name evidence="3" type="primary">yggU</name>
    <name evidence="3" type="ORF">GCM10007916_07190</name>
</gene>
<protein>
    <recommendedName>
        <fullName evidence="2">UPF0235 protein GCM10007916_07190</fullName>
    </recommendedName>
</protein>
<dbReference type="RefSeq" id="WP_284202764.1">
    <property type="nucleotide sequence ID" value="NZ_BSPQ01000001.1"/>
</dbReference>
<dbReference type="EMBL" id="BSPQ01000001">
    <property type="protein sequence ID" value="GLS89652.1"/>
    <property type="molecule type" value="Genomic_DNA"/>
</dbReference>
<dbReference type="HAMAP" id="MF_00634">
    <property type="entry name" value="UPF0235"/>
    <property type="match status" value="1"/>
</dbReference>
<evidence type="ECO:0000256" key="1">
    <source>
        <dbReference type="ARBA" id="ARBA00010364"/>
    </source>
</evidence>
<comment type="similarity">
    <text evidence="1 2">Belongs to the UPF0235 family.</text>
</comment>
<name>A0ABQ6DX55_9GAMM</name>
<accession>A0ABQ6DX55</accession>
<keyword evidence="4" id="KW-1185">Reference proteome</keyword>
<dbReference type="PANTHER" id="PTHR13420">
    <property type="entry name" value="UPF0235 PROTEIN C15ORF40"/>
    <property type="match status" value="1"/>
</dbReference>
<evidence type="ECO:0000313" key="3">
    <source>
        <dbReference type="EMBL" id="GLS89652.1"/>
    </source>
</evidence>
<dbReference type="Gene3D" id="3.30.1200.10">
    <property type="entry name" value="YggU-like"/>
    <property type="match status" value="1"/>
</dbReference>
<sequence>MDKPYLKQDADDLLLRLVLQPKASRDAFVGLHGDELKIAITAPPVDGQANKHLIKFLSKQFKVPKSAVIVEKGALNRHKLVRIKNPKKIPDTI</sequence>
<dbReference type="Pfam" id="PF02594">
    <property type="entry name" value="DUF167"/>
    <property type="match status" value="1"/>
</dbReference>
<dbReference type="PANTHER" id="PTHR13420:SF7">
    <property type="entry name" value="UPF0235 PROTEIN C15ORF40"/>
    <property type="match status" value="1"/>
</dbReference>
<dbReference type="SMART" id="SM01152">
    <property type="entry name" value="DUF167"/>
    <property type="match status" value="1"/>
</dbReference>
<organism evidence="3 4">
    <name type="scientific">Psychromonas marina</name>
    <dbReference type="NCBI Taxonomy" id="88364"/>
    <lineage>
        <taxon>Bacteria</taxon>
        <taxon>Pseudomonadati</taxon>
        <taxon>Pseudomonadota</taxon>
        <taxon>Gammaproteobacteria</taxon>
        <taxon>Alteromonadales</taxon>
        <taxon>Psychromonadaceae</taxon>
        <taxon>Psychromonas</taxon>
    </lineage>
</organism>
<dbReference type="NCBIfam" id="TIGR00251">
    <property type="entry name" value="DUF167 family protein"/>
    <property type="match status" value="1"/>
</dbReference>
<comment type="caution">
    <text evidence="3">The sequence shown here is derived from an EMBL/GenBank/DDBJ whole genome shotgun (WGS) entry which is preliminary data.</text>
</comment>
<dbReference type="Proteomes" id="UP001157353">
    <property type="component" value="Unassembled WGS sequence"/>
</dbReference>
<dbReference type="InterPro" id="IPR036591">
    <property type="entry name" value="YggU-like_sf"/>
</dbReference>
<proteinExistence type="inferred from homology"/>
<dbReference type="SUPFAM" id="SSF69786">
    <property type="entry name" value="YggU-like"/>
    <property type="match status" value="1"/>
</dbReference>
<dbReference type="NCBIfam" id="NF003466">
    <property type="entry name" value="PRK05090.1"/>
    <property type="match status" value="1"/>
</dbReference>